<accession>A0A645IIJ4</accession>
<dbReference type="AlphaFoldDB" id="A0A645IIJ4"/>
<protein>
    <submittedName>
        <fullName evidence="1">Uncharacterized protein</fullName>
    </submittedName>
</protein>
<organism evidence="1">
    <name type="scientific">bioreactor metagenome</name>
    <dbReference type="NCBI Taxonomy" id="1076179"/>
    <lineage>
        <taxon>unclassified sequences</taxon>
        <taxon>metagenomes</taxon>
        <taxon>ecological metagenomes</taxon>
    </lineage>
</organism>
<sequence length="133" mass="14825">MNRVALAACFNPPKVARKCMIFVFERVLVGVAIRPCRRNKVRFARRFPHLKKATHAHGFVVGLVGRDTFVKLRFPLAPDSELSTSGRCQYGIPRTIRKHRCRNLVEGFGVGLPSNHLLKASFLGPCVKASGVQ</sequence>
<name>A0A645IIJ4_9ZZZZ</name>
<proteinExistence type="predicted"/>
<dbReference type="EMBL" id="VSSQ01115874">
    <property type="protein sequence ID" value="MPN51118.1"/>
    <property type="molecule type" value="Genomic_DNA"/>
</dbReference>
<evidence type="ECO:0000313" key="1">
    <source>
        <dbReference type="EMBL" id="MPN51118.1"/>
    </source>
</evidence>
<reference evidence="1" key="1">
    <citation type="submission" date="2019-08" db="EMBL/GenBank/DDBJ databases">
        <authorList>
            <person name="Kucharzyk K."/>
            <person name="Murdoch R.W."/>
            <person name="Higgins S."/>
            <person name="Loffler F."/>
        </authorList>
    </citation>
    <scope>NUCLEOTIDE SEQUENCE</scope>
</reference>
<gene>
    <name evidence="1" type="ORF">SDC9_198760</name>
</gene>
<comment type="caution">
    <text evidence="1">The sequence shown here is derived from an EMBL/GenBank/DDBJ whole genome shotgun (WGS) entry which is preliminary data.</text>
</comment>